<accession>A0A9P4S130</accession>
<dbReference type="AlphaFoldDB" id="A0A9P4S130"/>
<dbReference type="OrthoDB" id="5424149at2759"/>
<gene>
    <name evidence="2" type="ORF">M501DRAFT_990496</name>
</gene>
<evidence type="ECO:0000256" key="1">
    <source>
        <dbReference type="SAM" id="MobiDB-lite"/>
    </source>
</evidence>
<sequence>MQLRSETIRKAKRFAQPASNRKRKRVLADEEDTETTRSRGSINDEYRYPTPPLRKRFRLTAHNLKLHDIDMGSRKRSSTGISNGSRTTSSSSVVFGQQLLKNDVEYRYSYAKPPGDIAKVREYFDRSRESPQPTQEEFERYREIASKKQNEATCKSTLYSTLAKTPKAPGYNQYSEHIFNNVCNELTRELPHAKPDFFEAYTSEHLPQEAKETLEGEVQPSDYDFMMPAFAVEIKNTGAGLQTAEIQAGYDGALMTHSSVAQSAYALTYLHPANLTSPYGETQAITATFNGIELNIYANYGTDIETSGDSRNFEPHVVYSQHRVIRDDVIQDYNTFRDACKHLRNAQEFGESLARKRKELLQAFVEDNAAYHTPSQSSNHSNRTGKGRRGAKSRKT</sequence>
<feature type="compositionally biased region" description="Basic and acidic residues" evidence="1">
    <location>
        <begin position="34"/>
        <end position="47"/>
    </location>
</feature>
<feature type="compositionally biased region" description="Polar residues" evidence="1">
    <location>
        <begin position="373"/>
        <end position="382"/>
    </location>
</feature>
<dbReference type="Proteomes" id="UP000799429">
    <property type="component" value="Unassembled WGS sequence"/>
</dbReference>
<evidence type="ECO:0000313" key="2">
    <source>
        <dbReference type="EMBL" id="KAF2834184.1"/>
    </source>
</evidence>
<feature type="compositionally biased region" description="Basic residues" evidence="1">
    <location>
        <begin position="383"/>
        <end position="396"/>
    </location>
</feature>
<feature type="region of interest" description="Disordered" evidence="1">
    <location>
        <begin position="1"/>
        <end position="49"/>
    </location>
</feature>
<feature type="region of interest" description="Disordered" evidence="1">
    <location>
        <begin position="68"/>
        <end position="92"/>
    </location>
</feature>
<comment type="caution">
    <text evidence="2">The sequence shown here is derived from an EMBL/GenBank/DDBJ whole genome shotgun (WGS) entry which is preliminary data.</text>
</comment>
<organism evidence="2 3">
    <name type="scientific">Patellaria atrata CBS 101060</name>
    <dbReference type="NCBI Taxonomy" id="1346257"/>
    <lineage>
        <taxon>Eukaryota</taxon>
        <taxon>Fungi</taxon>
        <taxon>Dikarya</taxon>
        <taxon>Ascomycota</taxon>
        <taxon>Pezizomycotina</taxon>
        <taxon>Dothideomycetes</taxon>
        <taxon>Dothideomycetes incertae sedis</taxon>
        <taxon>Patellariales</taxon>
        <taxon>Patellariaceae</taxon>
        <taxon>Patellaria</taxon>
    </lineage>
</organism>
<dbReference type="EMBL" id="MU006126">
    <property type="protein sequence ID" value="KAF2834184.1"/>
    <property type="molecule type" value="Genomic_DNA"/>
</dbReference>
<name>A0A9P4S130_9PEZI</name>
<feature type="compositionally biased region" description="Low complexity" evidence="1">
    <location>
        <begin position="78"/>
        <end position="92"/>
    </location>
</feature>
<reference evidence="2" key="1">
    <citation type="journal article" date="2020" name="Stud. Mycol.">
        <title>101 Dothideomycetes genomes: a test case for predicting lifestyles and emergence of pathogens.</title>
        <authorList>
            <person name="Haridas S."/>
            <person name="Albert R."/>
            <person name="Binder M."/>
            <person name="Bloem J."/>
            <person name="Labutti K."/>
            <person name="Salamov A."/>
            <person name="Andreopoulos B."/>
            <person name="Baker S."/>
            <person name="Barry K."/>
            <person name="Bills G."/>
            <person name="Bluhm B."/>
            <person name="Cannon C."/>
            <person name="Castanera R."/>
            <person name="Culley D."/>
            <person name="Daum C."/>
            <person name="Ezra D."/>
            <person name="Gonzalez J."/>
            <person name="Henrissat B."/>
            <person name="Kuo A."/>
            <person name="Liang C."/>
            <person name="Lipzen A."/>
            <person name="Lutzoni F."/>
            <person name="Magnuson J."/>
            <person name="Mondo S."/>
            <person name="Nolan M."/>
            <person name="Ohm R."/>
            <person name="Pangilinan J."/>
            <person name="Park H.-J."/>
            <person name="Ramirez L."/>
            <person name="Alfaro M."/>
            <person name="Sun H."/>
            <person name="Tritt A."/>
            <person name="Yoshinaga Y."/>
            <person name="Zwiers L.-H."/>
            <person name="Turgeon B."/>
            <person name="Goodwin S."/>
            <person name="Spatafora J."/>
            <person name="Crous P."/>
            <person name="Grigoriev I."/>
        </authorList>
    </citation>
    <scope>NUCLEOTIDE SEQUENCE</scope>
    <source>
        <strain evidence="2">CBS 101060</strain>
    </source>
</reference>
<keyword evidence="3" id="KW-1185">Reference proteome</keyword>
<proteinExistence type="predicted"/>
<evidence type="ECO:0000313" key="3">
    <source>
        <dbReference type="Proteomes" id="UP000799429"/>
    </source>
</evidence>
<feature type="region of interest" description="Disordered" evidence="1">
    <location>
        <begin position="369"/>
        <end position="396"/>
    </location>
</feature>
<protein>
    <submittedName>
        <fullName evidence="2">Uncharacterized protein</fullName>
    </submittedName>
</protein>